<dbReference type="Proteomes" id="UP000663891">
    <property type="component" value="Unassembled WGS sequence"/>
</dbReference>
<gene>
    <name evidence="1" type="ORF">VCS650_LOCUS12832</name>
</gene>
<reference evidence="1" key="1">
    <citation type="submission" date="2021-02" db="EMBL/GenBank/DDBJ databases">
        <authorList>
            <person name="Nowell W R."/>
        </authorList>
    </citation>
    <scope>NUCLEOTIDE SEQUENCE</scope>
</reference>
<protein>
    <submittedName>
        <fullName evidence="1">Uncharacterized protein</fullName>
    </submittedName>
</protein>
<evidence type="ECO:0000313" key="2">
    <source>
        <dbReference type="Proteomes" id="UP000663891"/>
    </source>
</evidence>
<evidence type="ECO:0000313" key="1">
    <source>
        <dbReference type="EMBL" id="CAF0965265.1"/>
    </source>
</evidence>
<sequence length="222" mass="26277">MNSILKISFRQTENLLRLTKTIVHAYQLQYILVNDNTNDQCSFSYDLCNELRFIQKYLHSTCFLLQQALYRIQALRQVRADLPIRIDQNIFIKYEENLSYELKNVQETILSIINENMLIDSPLNTLQILYKEIQENFEMFLDYIYANPIHKSTVFAGNLVSNTLERFYLILEIQENFEMFLDYIYANPIHKSTVFAGNLVSNTLERFYLILGTLARLVTEIK</sequence>
<dbReference type="OrthoDB" id="10015081at2759"/>
<name>A0A814E6B3_9BILA</name>
<dbReference type="EMBL" id="CAJNON010000100">
    <property type="protein sequence ID" value="CAF0965265.1"/>
    <property type="molecule type" value="Genomic_DNA"/>
</dbReference>
<dbReference type="AlphaFoldDB" id="A0A814E6B3"/>
<organism evidence="1 2">
    <name type="scientific">Adineta steineri</name>
    <dbReference type="NCBI Taxonomy" id="433720"/>
    <lineage>
        <taxon>Eukaryota</taxon>
        <taxon>Metazoa</taxon>
        <taxon>Spiralia</taxon>
        <taxon>Gnathifera</taxon>
        <taxon>Rotifera</taxon>
        <taxon>Eurotatoria</taxon>
        <taxon>Bdelloidea</taxon>
        <taxon>Adinetida</taxon>
        <taxon>Adinetidae</taxon>
        <taxon>Adineta</taxon>
    </lineage>
</organism>
<proteinExistence type="predicted"/>
<comment type="caution">
    <text evidence="1">The sequence shown here is derived from an EMBL/GenBank/DDBJ whole genome shotgun (WGS) entry which is preliminary data.</text>
</comment>
<accession>A0A814E6B3</accession>